<organism evidence="7 8">
    <name type="scientific">Lentibacter algarum</name>
    <dbReference type="NCBI Taxonomy" id="576131"/>
    <lineage>
        <taxon>Bacteria</taxon>
        <taxon>Pseudomonadati</taxon>
        <taxon>Pseudomonadota</taxon>
        <taxon>Alphaproteobacteria</taxon>
        <taxon>Rhodobacterales</taxon>
        <taxon>Roseobacteraceae</taxon>
        <taxon>Lentibacter</taxon>
    </lineage>
</organism>
<dbReference type="InterPro" id="IPR011049">
    <property type="entry name" value="Serralysin-like_metalloprot_C"/>
</dbReference>
<reference evidence="7 8" key="1">
    <citation type="submission" date="2016-10" db="EMBL/GenBank/DDBJ databases">
        <authorList>
            <person name="de Groot N.N."/>
        </authorList>
    </citation>
    <scope>NUCLEOTIDE SEQUENCE [LARGE SCALE GENOMIC DNA]</scope>
    <source>
        <strain evidence="7 8">DSM 24677</strain>
    </source>
</reference>
<gene>
    <name evidence="7" type="ORF">SAMN05444486_1114</name>
</gene>
<dbReference type="InterPro" id="IPR024079">
    <property type="entry name" value="MetalloPept_cat_dom_sf"/>
</dbReference>
<evidence type="ECO:0000313" key="7">
    <source>
        <dbReference type="EMBL" id="SDY89247.1"/>
    </source>
</evidence>
<dbReference type="InterPro" id="IPR013858">
    <property type="entry name" value="Peptidase_M10B_C"/>
</dbReference>
<feature type="domain" description="Peptidase metallopeptidase" evidence="6">
    <location>
        <begin position="82"/>
        <end position="288"/>
    </location>
</feature>
<keyword evidence="8" id="KW-1185">Reference proteome</keyword>
<dbReference type="SUPFAM" id="SSF55486">
    <property type="entry name" value="Metalloproteases ('zincins'), catalytic domain"/>
    <property type="match status" value="1"/>
</dbReference>
<dbReference type="InterPro" id="IPR006026">
    <property type="entry name" value="Peptidase_Metallo"/>
</dbReference>
<dbReference type="GO" id="GO:0005509">
    <property type="term" value="F:calcium ion binding"/>
    <property type="evidence" value="ECO:0007669"/>
    <property type="project" value="InterPro"/>
</dbReference>
<dbReference type="Gene3D" id="2.150.10.10">
    <property type="entry name" value="Serralysin-like metalloprotease, C-terminal"/>
    <property type="match status" value="1"/>
</dbReference>
<evidence type="ECO:0000256" key="1">
    <source>
        <dbReference type="ARBA" id="ARBA00001913"/>
    </source>
</evidence>
<dbReference type="GO" id="GO:0008270">
    <property type="term" value="F:zinc ion binding"/>
    <property type="evidence" value="ECO:0007669"/>
    <property type="project" value="InterPro"/>
</dbReference>
<evidence type="ECO:0000256" key="2">
    <source>
        <dbReference type="ARBA" id="ARBA00004613"/>
    </source>
</evidence>
<dbReference type="SUPFAM" id="SSF51120">
    <property type="entry name" value="beta-Roll"/>
    <property type="match status" value="1"/>
</dbReference>
<dbReference type="GO" id="GO:0005615">
    <property type="term" value="C:extracellular space"/>
    <property type="evidence" value="ECO:0007669"/>
    <property type="project" value="InterPro"/>
</dbReference>
<dbReference type="InterPro" id="IPR001343">
    <property type="entry name" value="Hemolysn_Ca-bd"/>
</dbReference>
<comment type="subcellular location">
    <subcellularLocation>
        <location evidence="2">Secreted</location>
    </subcellularLocation>
</comment>
<keyword evidence="4" id="KW-0964">Secreted</keyword>
<protein>
    <submittedName>
        <fullName evidence="7">Serralysin</fullName>
    </submittedName>
</protein>
<evidence type="ECO:0000259" key="6">
    <source>
        <dbReference type="SMART" id="SM00235"/>
    </source>
</evidence>
<dbReference type="RefSeq" id="WP_177170730.1">
    <property type="nucleotide sequence ID" value="NZ_FNPR01000011.1"/>
</dbReference>
<dbReference type="AlphaFoldDB" id="A0A1H3NJX8"/>
<comment type="similarity">
    <text evidence="3">Belongs to the peptidase M10B family.</text>
</comment>
<dbReference type="EMBL" id="FNPR01000011">
    <property type="protein sequence ID" value="SDY89247.1"/>
    <property type="molecule type" value="Genomic_DNA"/>
</dbReference>
<dbReference type="PRINTS" id="PR00313">
    <property type="entry name" value="CABNDNGRPT"/>
</dbReference>
<sequence>MSYDFEHREAPVGHITKLDWKNKLQVLSGWQLNTVWAFPLLTACGGGGSGSSGTSNSVGSLPSGYTPPSSTYVMPTSSDPHANTLFKAEVVPYWIAALGNSNYDQLDTFYQSFDNKVGFAFPTAAPEYLSTNDKAGWAVASSAVQTAYREIFLDLEKIFNIRFEEVTDTSAFNVISVFQNTQSDTSGYAFFPSETNSIGSDVFISNEYDAPTSSSSGTNFDYELLLHELSHALGFKHPFEADGTATELLSAREDNSNWTVATYTQVSSAYDGAYRDLDLMTFAGLFGINPSYNSGDTTYSFSTSTSVFVIDGAGRDTISAATENAAAYIDLRSGMHSHLGSKSDFITDARQLTISAGSEIEVAIGGSGNDYLVGNALDNDLRGGAGADKIFAGEGKDTVQGGAGPDIIDLSEATSKTDTLVLESRPAGNGTDTVYAFDQGAGGDIISFSSMASASLLAVVTAANVPVANVSGAILRLVMNGLDTAAAVSTAFTSNGSFANLQISSGSEVLALTAASQATGQDQSLFHIANDGAGLSVNLLASFAGNYLDIDTWHGDNFI</sequence>
<dbReference type="Gene3D" id="3.40.390.10">
    <property type="entry name" value="Collagenase (Catalytic Domain)"/>
    <property type="match status" value="1"/>
</dbReference>
<accession>A0A1H3NJX8</accession>
<dbReference type="STRING" id="576131.SAMN05444486_1114"/>
<keyword evidence="5" id="KW-0677">Repeat</keyword>
<comment type="cofactor">
    <cofactor evidence="1">
        <name>Ca(2+)</name>
        <dbReference type="ChEBI" id="CHEBI:29108"/>
    </cofactor>
</comment>
<evidence type="ECO:0000256" key="3">
    <source>
        <dbReference type="ARBA" id="ARBA00009490"/>
    </source>
</evidence>
<dbReference type="GO" id="GO:0008237">
    <property type="term" value="F:metallopeptidase activity"/>
    <property type="evidence" value="ECO:0007669"/>
    <property type="project" value="InterPro"/>
</dbReference>
<evidence type="ECO:0000313" key="8">
    <source>
        <dbReference type="Proteomes" id="UP000199026"/>
    </source>
</evidence>
<dbReference type="SMART" id="SM00235">
    <property type="entry name" value="ZnMc"/>
    <property type="match status" value="1"/>
</dbReference>
<dbReference type="Proteomes" id="UP000199026">
    <property type="component" value="Unassembled WGS sequence"/>
</dbReference>
<evidence type="ECO:0000256" key="5">
    <source>
        <dbReference type="ARBA" id="ARBA00022737"/>
    </source>
</evidence>
<dbReference type="Pfam" id="PF08548">
    <property type="entry name" value="Peptidase_M10_C"/>
    <property type="match status" value="1"/>
</dbReference>
<name>A0A1H3NJX8_9RHOB</name>
<dbReference type="GO" id="GO:0006508">
    <property type="term" value="P:proteolysis"/>
    <property type="evidence" value="ECO:0007669"/>
    <property type="project" value="InterPro"/>
</dbReference>
<dbReference type="Pfam" id="PF00353">
    <property type="entry name" value="HemolysinCabind"/>
    <property type="match status" value="1"/>
</dbReference>
<proteinExistence type="inferred from homology"/>
<dbReference type="GeneID" id="78125968"/>
<evidence type="ECO:0000256" key="4">
    <source>
        <dbReference type="ARBA" id="ARBA00022525"/>
    </source>
</evidence>